<dbReference type="PANTHER" id="PTHR38662">
    <property type="entry name" value="COBALT TRANSPORT PROTEIN CBIN"/>
    <property type="match status" value="1"/>
</dbReference>
<comment type="caution">
    <text evidence="11">The sequence shown here is derived from an EMBL/GenBank/DDBJ whole genome shotgun (WGS) entry which is preliminary data.</text>
</comment>
<dbReference type="InterPro" id="IPR003705">
    <property type="entry name" value="CbiN"/>
</dbReference>
<name>A0ABW8I3T1_9BACI</name>
<evidence type="ECO:0000256" key="4">
    <source>
        <dbReference type="ARBA" id="ARBA00022573"/>
    </source>
</evidence>
<evidence type="ECO:0000256" key="9">
    <source>
        <dbReference type="ARBA" id="ARBA00023285"/>
    </source>
</evidence>
<dbReference type="HAMAP" id="MF_00330">
    <property type="entry name" value="CbiN"/>
    <property type="match status" value="1"/>
</dbReference>
<feature type="transmembrane region" description="Helical" evidence="10">
    <location>
        <begin position="61"/>
        <end position="80"/>
    </location>
</feature>
<dbReference type="NCBIfam" id="TIGR01165">
    <property type="entry name" value="cbiN"/>
    <property type="match status" value="1"/>
</dbReference>
<evidence type="ECO:0000256" key="8">
    <source>
        <dbReference type="ARBA" id="ARBA00023136"/>
    </source>
</evidence>
<evidence type="ECO:0000256" key="7">
    <source>
        <dbReference type="ARBA" id="ARBA00023065"/>
    </source>
</evidence>
<accession>A0ABW8I3T1</accession>
<dbReference type="Proteomes" id="UP001619911">
    <property type="component" value="Unassembled WGS sequence"/>
</dbReference>
<dbReference type="EMBL" id="JAUIYO010000001">
    <property type="protein sequence ID" value="MFK2824092.1"/>
    <property type="molecule type" value="Genomic_DNA"/>
</dbReference>
<evidence type="ECO:0000256" key="3">
    <source>
        <dbReference type="ARBA" id="ARBA00022475"/>
    </source>
</evidence>
<reference evidence="11 12" key="1">
    <citation type="submission" date="2023-07" db="EMBL/GenBank/DDBJ databases">
        <title>Bacillus lucianemedeirus sp. nov, a new species isolated from an immunobiological production facility.</title>
        <authorList>
            <person name="Costa L.V."/>
            <person name="Miranda R.V.S.L."/>
            <person name="Brandao M.L.L."/>
            <person name="Reis C.M.F."/>
            <person name="Frazao A.M."/>
            <person name="Cruz F.V."/>
            <person name="Baio P.V.P."/>
            <person name="Veras J.F.C."/>
            <person name="Ramos J.N."/>
            <person name="Vieira V."/>
        </authorList>
    </citation>
    <scope>NUCLEOTIDE SEQUENCE [LARGE SCALE GENOMIC DNA]</scope>
    <source>
        <strain evidence="11 12">B190/17</strain>
    </source>
</reference>
<keyword evidence="7 10" id="KW-0406">Ion transport</keyword>
<proteinExistence type="inferred from homology"/>
<dbReference type="Pfam" id="PF02553">
    <property type="entry name" value="CbiN"/>
    <property type="match status" value="1"/>
</dbReference>
<gene>
    <name evidence="10" type="primary">cbiN</name>
    <name evidence="11" type="ORF">QYG89_00085</name>
</gene>
<keyword evidence="2 10" id="KW-0813">Transport</keyword>
<keyword evidence="3 10" id="KW-1003">Cell membrane</keyword>
<keyword evidence="9 10" id="KW-0170">Cobalt</keyword>
<keyword evidence="8 10" id="KW-0472">Membrane</keyword>
<organism evidence="11 12">
    <name type="scientific">Bacillus lumedeiriae</name>
    <dbReference type="NCBI Taxonomy" id="3058829"/>
    <lineage>
        <taxon>Bacteria</taxon>
        <taxon>Bacillati</taxon>
        <taxon>Bacillota</taxon>
        <taxon>Bacilli</taxon>
        <taxon>Bacillales</taxon>
        <taxon>Bacillaceae</taxon>
        <taxon>Bacillus</taxon>
    </lineage>
</organism>
<dbReference type="NCBIfam" id="NF002780">
    <property type="entry name" value="PRK02898.1"/>
    <property type="match status" value="1"/>
</dbReference>
<evidence type="ECO:0000313" key="12">
    <source>
        <dbReference type="Proteomes" id="UP001619911"/>
    </source>
</evidence>
<evidence type="ECO:0000256" key="5">
    <source>
        <dbReference type="ARBA" id="ARBA00022692"/>
    </source>
</evidence>
<evidence type="ECO:0000256" key="10">
    <source>
        <dbReference type="HAMAP-Rule" id="MF_00330"/>
    </source>
</evidence>
<sequence length="97" mass="10584">MKNIFLLALVVLLAVLPLVVNHSAEFNGADGEAEEAITEISPGYTPWFDSLWEPPSGEVESLLFALQAAIGTLFIGYFIGSSRMKKKLEEKSAERLG</sequence>
<evidence type="ECO:0000313" key="11">
    <source>
        <dbReference type="EMBL" id="MFK2824092.1"/>
    </source>
</evidence>
<comment type="subunit">
    <text evidence="10">Forms an energy-coupling factor (ECF) transporter complex composed of an ATP-binding protein (A component, CbiO), a transmembrane protein (T component, CbiQ) and 2 possible substrate-capture proteins (S components, CbiM and CbiN) of unknown stoichimetry.</text>
</comment>
<keyword evidence="4 10" id="KW-0169">Cobalamin biosynthesis</keyword>
<comment type="caution">
    <text evidence="10">Lacks conserved residue(s) required for the propagation of feature annotation.</text>
</comment>
<evidence type="ECO:0000256" key="6">
    <source>
        <dbReference type="ARBA" id="ARBA00022989"/>
    </source>
</evidence>
<evidence type="ECO:0000256" key="2">
    <source>
        <dbReference type="ARBA" id="ARBA00022448"/>
    </source>
</evidence>
<protein>
    <recommendedName>
        <fullName evidence="10">Cobalt transport protein CbiN</fullName>
    </recommendedName>
    <alternativeName>
        <fullName evidence="10">Energy-coupling factor transporter probable substrate-capture protein CbiN</fullName>
        <shortName evidence="10">ECF transporter S component CbiN</shortName>
    </alternativeName>
</protein>
<keyword evidence="12" id="KW-1185">Reference proteome</keyword>
<comment type="similarity">
    <text evidence="10">Belongs to the CbiN family.</text>
</comment>
<comment type="function">
    <text evidence="10">Part of the energy-coupling factor (ECF) transporter complex CbiMNOQ involved in cobalt import.</text>
</comment>
<evidence type="ECO:0000256" key="1">
    <source>
        <dbReference type="ARBA" id="ARBA00022426"/>
    </source>
</evidence>
<keyword evidence="1 10" id="KW-0171">Cobalt transport</keyword>
<comment type="subcellular location">
    <subcellularLocation>
        <location evidence="10">Cell membrane</location>
        <topology evidence="10">Multi-pass membrane protein</topology>
    </subcellularLocation>
</comment>
<dbReference type="PANTHER" id="PTHR38662:SF1">
    <property type="entry name" value="COBALT TRANSPORT PROTEIN CBIN"/>
    <property type="match status" value="1"/>
</dbReference>
<comment type="pathway">
    <text evidence="10">Cofactor biosynthesis; adenosylcobalamin biosynthesis.</text>
</comment>
<dbReference type="RefSeq" id="WP_404313598.1">
    <property type="nucleotide sequence ID" value="NZ_JAUIYO010000001.1"/>
</dbReference>
<keyword evidence="6 10" id="KW-1133">Transmembrane helix</keyword>
<keyword evidence="5 10" id="KW-0812">Transmembrane</keyword>